<dbReference type="InterPro" id="IPR003337">
    <property type="entry name" value="Trehalose_PPase"/>
</dbReference>
<evidence type="ECO:0000259" key="2">
    <source>
        <dbReference type="PROSITE" id="PS50020"/>
    </source>
</evidence>
<feature type="region of interest" description="Disordered" evidence="1">
    <location>
        <begin position="1583"/>
        <end position="1624"/>
    </location>
</feature>
<feature type="domain" description="CBM20" evidence="3">
    <location>
        <begin position="98"/>
        <end position="206"/>
    </location>
</feature>
<dbReference type="GO" id="GO:0004805">
    <property type="term" value="F:trehalose-phosphatase activity"/>
    <property type="evidence" value="ECO:0007669"/>
    <property type="project" value="TreeGrafter"/>
</dbReference>
<dbReference type="SMART" id="SM00456">
    <property type="entry name" value="WW"/>
    <property type="match status" value="1"/>
</dbReference>
<feature type="compositionally biased region" description="Basic and acidic residues" evidence="1">
    <location>
        <begin position="37"/>
        <end position="46"/>
    </location>
</feature>
<comment type="caution">
    <text evidence="4">The sequence shown here is derived from an EMBL/GenBank/DDBJ whole genome shotgun (WGS) entry which is preliminary data.</text>
</comment>
<dbReference type="FunFam" id="2.60.40.10:FF:002191">
    <property type="entry name" value="Trehalose-phosphatase, putative"/>
    <property type="match status" value="1"/>
</dbReference>
<dbReference type="Pfam" id="PF00982">
    <property type="entry name" value="Glyco_transf_20"/>
    <property type="match status" value="1"/>
</dbReference>
<dbReference type="FunFam" id="3.40.50.2000:FF:000217">
    <property type="entry name" value="Trehalose-phosphatase, variant 1"/>
    <property type="match status" value="1"/>
</dbReference>
<keyword evidence="5" id="KW-1185">Reference proteome</keyword>
<dbReference type="PROSITE" id="PS51166">
    <property type="entry name" value="CBM20"/>
    <property type="match status" value="1"/>
</dbReference>
<feature type="compositionally biased region" description="Low complexity" evidence="1">
    <location>
        <begin position="82"/>
        <end position="97"/>
    </location>
</feature>
<dbReference type="InterPro" id="IPR002044">
    <property type="entry name" value="CBM20"/>
</dbReference>
<evidence type="ECO:0000313" key="4">
    <source>
        <dbReference type="EMBL" id="KAG6974929.1"/>
    </source>
</evidence>
<feature type="region of interest" description="Disordered" evidence="1">
    <location>
        <begin position="222"/>
        <end position="292"/>
    </location>
</feature>
<feature type="compositionally biased region" description="Basic and acidic residues" evidence="1">
    <location>
        <begin position="1724"/>
        <end position="1739"/>
    </location>
</feature>
<evidence type="ECO:0000256" key="1">
    <source>
        <dbReference type="SAM" id="MobiDB-lite"/>
    </source>
</evidence>
<organism evidence="4 5">
    <name type="scientific">Phytophthora aleatoria</name>
    <dbReference type="NCBI Taxonomy" id="2496075"/>
    <lineage>
        <taxon>Eukaryota</taxon>
        <taxon>Sar</taxon>
        <taxon>Stramenopiles</taxon>
        <taxon>Oomycota</taxon>
        <taxon>Peronosporomycetes</taxon>
        <taxon>Peronosporales</taxon>
        <taxon>Peronosporaceae</taxon>
        <taxon>Phytophthora</taxon>
    </lineage>
</organism>
<evidence type="ECO:0000259" key="3">
    <source>
        <dbReference type="PROSITE" id="PS51166"/>
    </source>
</evidence>
<dbReference type="Proteomes" id="UP000709295">
    <property type="component" value="Unassembled WGS sequence"/>
</dbReference>
<dbReference type="CDD" id="cd03788">
    <property type="entry name" value="GT20_TPS"/>
    <property type="match status" value="1"/>
</dbReference>
<feature type="region of interest" description="Disordered" evidence="1">
    <location>
        <begin position="1191"/>
        <end position="1215"/>
    </location>
</feature>
<feature type="region of interest" description="Disordered" evidence="1">
    <location>
        <begin position="1"/>
        <end position="100"/>
    </location>
</feature>
<dbReference type="Pfam" id="PF00686">
    <property type="entry name" value="CBM_20"/>
    <property type="match status" value="1"/>
</dbReference>
<dbReference type="InterPro" id="IPR001830">
    <property type="entry name" value="Glyco_trans_20"/>
</dbReference>
<feature type="compositionally biased region" description="Basic and acidic residues" evidence="1">
    <location>
        <begin position="1746"/>
        <end position="1827"/>
    </location>
</feature>
<gene>
    <name evidence="4" type="ORF">JG688_00002832</name>
</gene>
<evidence type="ECO:0000313" key="5">
    <source>
        <dbReference type="Proteomes" id="UP000709295"/>
    </source>
</evidence>
<evidence type="ECO:0008006" key="6">
    <source>
        <dbReference type="Google" id="ProtNLM"/>
    </source>
</evidence>
<feature type="domain" description="WW" evidence="2">
    <location>
        <begin position="1561"/>
        <end position="1588"/>
    </location>
</feature>
<protein>
    <recommendedName>
        <fullName evidence="6">Trehalose-phosphatase</fullName>
    </recommendedName>
</protein>
<dbReference type="FunFam" id="3.40.50.2000:FF:000229">
    <property type="entry name" value="Trehalose-phosphatase, putative"/>
    <property type="match status" value="1"/>
</dbReference>
<dbReference type="GO" id="GO:0005992">
    <property type="term" value="P:trehalose biosynthetic process"/>
    <property type="evidence" value="ECO:0007669"/>
    <property type="project" value="InterPro"/>
</dbReference>
<feature type="region of interest" description="Disordered" evidence="1">
    <location>
        <begin position="1376"/>
        <end position="1400"/>
    </location>
</feature>
<sequence>MAEHSAPSGFSLSESSATWPSGGINDGKRPPLPTSFRPEKRGRADNDGPQDSSTPMDVSGPGSPGGRLAPAPTSANDLPHLASWKSSTSSTDGASGDVNTGTYTRVHLKVKAQSRLGETVHCSGSSFVMGHFNPNESMTLVTTPEDYPYWTTVKPMILPRGVPHQYMYALFSGGVFSSWEQIDRERVLVPEGREMLVVEEYGKYDQDMELVPTGERIERSLVYERRRDESPATPRQSNASEVMADIPATEDEESKETVARLAAQVAEDKDEADVKSPPSSVTGSPSQRFRQTNKLQSRYKRYMPSSYHPSPDAMLFLVCYHLPVKLTKSTEDGSWSAKWNRDSLISRSENSIAESMSTTWVGCVTYHARSDQEELSEDDKSEITAILAEMNCIPVFIDRQLAANHHGGYCKSKLWPMFHNVDILDIYYSIWDRAEVIEWKEERNNGEWWEAYQTVNRLLADRVGELCKENDTVWVHDYHLLLFPSYLANTCRSENRKRPKMVFFLHVPFPTSEVFRELSHGTQLLEGVLDVDIVGFHSFDHARHFLNACKRFLGLTYQSRRGGNLGVDYRGRNVVITISHVGIETTLIREVLNDPKVQEAARRLREKHKGKVLIAGADVCQRLSGIPLKMLAFEQFFSNCPSWKDKLVFVERATLTQTRLGDQNYSSNEIRKLVERITKAHGPECIDYEESSSPLTIEERVALWLASDILMVTSIREGLNLKPLEFVFAKGVSPDNPPGVVILSEFSACCCVLNGAVRVNPWNITGLVNSLDHALTMSNEERLGRRARDLPYITNQPAANWTKQVLSVLHEATENPEGDEEYTNMEYMDTEIGRSHVMRVGDRSDFKQLNIDKVMAAYMQSKRRVFLLDYGGTIIARENIAMYVKKDFTAVTGKRPSRRMMEALTNLTNDPRNTVFVVSGVTKTSLTASLGHIRGLGLVSDNGALYSWAKSINIDNTEDTNMQDDSNPTDRHWHQHSFKFDWRPVREAVDPILKVYCTRTNGSVLRYAQQSIAWNFRSTDPEWGLLQANSLQNDLEEVIRDLPVNIIRKKGLLEIVPEGLNKGVVARQILTQDAAISHDHPDFLFCIGDDTTDESMFKAIYDYYAERTEESVHGRPGNGTYEDFLAAGDEGPLHHVFTCTVGKKPSNAHLYVNNVDEVEQLLQALSNASSEFLRRTAEPAMIIEKLATSFDKGDEPSELDETPLDVDDAGEDEEEVEIFSADATASAHSHAPSSDRTSLLPPAPRRCVSKEMLEQMPTLSINTRYHEVTVRKPFGCFHLMQLIEKSIQVGALFSPKLFVPKEIWQQDRVKLAGVPLKVEVFHQLKQGLEKTSHALPLSSDTAKAAFIKELDALLEFARQERVHLIRSFPFLPQDKSHAAPQLTRRGSSSVAEEGSADAHSSGIGKLTNLAFGFGRMVKKQAIAAVERVGAAPSVSVSIDELDEYAAVLCMFFNSTRSIENLLGLRADADGTQEQVNDPKAETESSQLDPATLKKLEDLAIFLDEVVIELVMRDVHSLLELYMRRLTRQFGEFTVEQAVLKRHPKKSRKGSSLRHDAPVDEWKQFTSPDGHLYYYNAATKESRWELPVEEEPDEEPKVKKDKKKRPESRKSVTEEVPNEANMPKNAMFQKLQASLEGRLNGPMMGMGRPPMLNIRHKEEVQEETKTPSLEEQYEAETVGMSAAERLRFLRKKRQENMMNKGQSIAGDDFMAEVANNMKKKGVTVKPKEKQQHISEKRSNWEEQEQAEEQRKRQQMLDEMEAKEQEEARKEREQQAKELEQRREQERMEQLEIEKQREQERKRQEEDRKRQEKLKEKDDSEGDADRDNTTDAPESDARSGSSAVDRSAVTVEEDSDVSSSERTVYKRKRSMRVKNDEPGGSVKKSWLQRHVDR</sequence>
<feature type="region of interest" description="Disordered" evidence="1">
    <location>
        <begin position="1717"/>
        <end position="1891"/>
    </location>
</feature>
<reference evidence="4" key="1">
    <citation type="submission" date="2021-01" db="EMBL/GenBank/DDBJ databases">
        <title>Phytophthora aleatoria, a newly-described species from Pinus radiata is distinct from Phytophthora cactorum isolates based on comparative genomics.</title>
        <authorList>
            <person name="Mcdougal R."/>
            <person name="Panda P."/>
            <person name="Williams N."/>
            <person name="Studholme D.J."/>
        </authorList>
    </citation>
    <scope>NUCLEOTIDE SEQUENCE</scope>
    <source>
        <strain evidence="4">NZFS 4037</strain>
    </source>
</reference>
<dbReference type="CDD" id="cd00201">
    <property type="entry name" value="WW"/>
    <property type="match status" value="1"/>
</dbReference>
<dbReference type="EMBL" id="JAENGY010000079">
    <property type="protein sequence ID" value="KAG6974929.1"/>
    <property type="molecule type" value="Genomic_DNA"/>
</dbReference>
<name>A0A8J5MAF8_9STRA</name>
<feature type="region of interest" description="Disordered" evidence="1">
    <location>
        <begin position="1222"/>
        <end position="1241"/>
    </location>
</feature>
<accession>A0A8J5MAF8</accession>
<dbReference type="InterPro" id="IPR001202">
    <property type="entry name" value="WW_dom"/>
</dbReference>
<feature type="compositionally biased region" description="Polar residues" evidence="1">
    <location>
        <begin position="277"/>
        <end position="292"/>
    </location>
</feature>
<feature type="compositionally biased region" description="Low complexity" evidence="1">
    <location>
        <begin position="1222"/>
        <end position="1235"/>
    </location>
</feature>
<dbReference type="Pfam" id="PF02358">
    <property type="entry name" value="Trehalose_PPase"/>
    <property type="match status" value="1"/>
</dbReference>
<dbReference type="PANTHER" id="PTHR10788">
    <property type="entry name" value="TREHALOSE-6-PHOSPHATE SYNTHASE"/>
    <property type="match status" value="1"/>
</dbReference>
<dbReference type="PROSITE" id="PS01159">
    <property type="entry name" value="WW_DOMAIN_1"/>
    <property type="match status" value="1"/>
</dbReference>
<proteinExistence type="predicted"/>
<dbReference type="GO" id="GO:2001070">
    <property type="term" value="F:starch binding"/>
    <property type="evidence" value="ECO:0007669"/>
    <property type="project" value="InterPro"/>
</dbReference>
<dbReference type="Pfam" id="PF00397">
    <property type="entry name" value="WW"/>
    <property type="match status" value="1"/>
</dbReference>
<feature type="compositionally biased region" description="Acidic residues" evidence="1">
    <location>
        <begin position="1196"/>
        <end position="1215"/>
    </location>
</feature>
<feature type="compositionally biased region" description="Polar residues" evidence="1">
    <location>
        <begin position="8"/>
        <end position="19"/>
    </location>
</feature>
<dbReference type="GO" id="GO:0005829">
    <property type="term" value="C:cytosol"/>
    <property type="evidence" value="ECO:0007669"/>
    <property type="project" value="TreeGrafter"/>
</dbReference>
<dbReference type="PANTHER" id="PTHR10788:SF109">
    <property type="entry name" value="CBM20 DOMAIN-CONTAINING PROTEIN"/>
    <property type="match status" value="1"/>
</dbReference>
<dbReference type="PROSITE" id="PS50020">
    <property type="entry name" value="WW_DOMAIN_2"/>
    <property type="match status" value="1"/>
</dbReference>